<evidence type="ECO:0000313" key="2">
    <source>
        <dbReference type="EMBL" id="PZR52912.1"/>
    </source>
</evidence>
<evidence type="ECO:0000256" key="1">
    <source>
        <dbReference type="SAM" id="MobiDB-lite"/>
    </source>
</evidence>
<sequence length="251" mass="24938">MGFLDRLLGREPRDRDYGNAPYQSGGYPSQGYSPGKPGYGTTPGQQPAGAPASAPSASTAAGRSADDVAIERYRYLLRTAPPDAVEQAHAEAFARLTPDQRRQVLAELGSTLPPQERGGSDDPQSLARMATRAEMRNPGTLEQTFRGRPGAGSAPGFGSMVGSSLLGTVAGVVIGSAVANMLFGPAFGDPGQDFAGDAGAEDPGADAGGAEAAGADGADAAGDSGGGFFGDLFGGGGDGGGFGGDFGGGDF</sequence>
<accession>A0A2W5WPQ3</accession>
<protein>
    <submittedName>
        <fullName evidence="2">Uncharacterized protein</fullName>
    </submittedName>
</protein>
<comment type="caution">
    <text evidence="2">The sequence shown here is derived from an EMBL/GenBank/DDBJ whole genome shotgun (WGS) entry which is preliminary data.</text>
</comment>
<keyword evidence="3" id="KW-1185">Reference proteome</keyword>
<dbReference type="AlphaFoldDB" id="A0A2W5WPQ3"/>
<feature type="region of interest" description="Disordered" evidence="1">
    <location>
        <begin position="1"/>
        <end position="65"/>
    </location>
</feature>
<feature type="compositionally biased region" description="Low complexity" evidence="1">
    <location>
        <begin position="208"/>
        <end position="220"/>
    </location>
</feature>
<dbReference type="Proteomes" id="UP000248783">
    <property type="component" value="Unassembled WGS sequence"/>
</dbReference>
<feature type="compositionally biased region" description="Basic and acidic residues" evidence="1">
    <location>
        <begin position="7"/>
        <end position="17"/>
    </location>
</feature>
<proteinExistence type="predicted"/>
<gene>
    <name evidence="2" type="ORF">DNL40_09650</name>
</gene>
<dbReference type="EMBL" id="QKWH01000006">
    <property type="protein sequence ID" value="PZR52912.1"/>
    <property type="molecule type" value="Genomic_DNA"/>
</dbReference>
<evidence type="ECO:0000313" key="3">
    <source>
        <dbReference type="Proteomes" id="UP000248783"/>
    </source>
</evidence>
<name>A0A2W5WPQ3_9MICO</name>
<feature type="compositionally biased region" description="Low complexity" evidence="1">
    <location>
        <begin position="21"/>
        <end position="63"/>
    </location>
</feature>
<reference evidence="2 3" key="1">
    <citation type="submission" date="2018-06" db="EMBL/GenBank/DDBJ databases">
        <title>Whole genome sequencing of a novel hydrocarbon degrading bacterial strain, PW21 isolated from oil contaminated produced water sample.</title>
        <authorList>
            <person name="Nagkirti P."/>
            <person name="Shaikh A."/>
            <person name="Gowdaman V."/>
            <person name="Engineer A.E."/>
            <person name="Dagar S."/>
            <person name="Dhakephalkar P.K."/>
        </authorList>
    </citation>
    <scope>NUCLEOTIDE SEQUENCE [LARGE SCALE GENOMIC DNA]</scope>
    <source>
        <strain evidence="2 3">PW21</strain>
    </source>
</reference>
<organism evidence="2 3">
    <name type="scientific">Xylanimonas oleitrophica</name>
    <dbReference type="NCBI Taxonomy" id="2607479"/>
    <lineage>
        <taxon>Bacteria</taxon>
        <taxon>Bacillati</taxon>
        <taxon>Actinomycetota</taxon>
        <taxon>Actinomycetes</taxon>
        <taxon>Micrococcales</taxon>
        <taxon>Promicromonosporaceae</taxon>
        <taxon>Xylanimonas</taxon>
    </lineage>
</organism>
<dbReference type="RefSeq" id="WP_111251045.1">
    <property type="nucleotide sequence ID" value="NZ_QKWH01000006.1"/>
</dbReference>
<feature type="region of interest" description="Disordered" evidence="1">
    <location>
        <begin position="193"/>
        <end position="220"/>
    </location>
</feature>